<evidence type="ECO:0000259" key="18">
    <source>
        <dbReference type="PROSITE" id="PS50835"/>
    </source>
</evidence>
<dbReference type="Gene3D" id="3.30.200.20">
    <property type="entry name" value="Phosphorylase Kinase, domain 1"/>
    <property type="match status" value="1"/>
</dbReference>
<proteinExistence type="predicted"/>
<dbReference type="PROSITE" id="PS00022">
    <property type="entry name" value="EGF_1"/>
    <property type="match status" value="2"/>
</dbReference>
<dbReference type="PROSITE" id="PS50835">
    <property type="entry name" value="IG_LIKE"/>
    <property type="match status" value="1"/>
</dbReference>
<keyword evidence="4" id="KW-0812">Transmembrane</keyword>
<dbReference type="InterPro" id="IPR013151">
    <property type="entry name" value="Immunoglobulin_dom"/>
</dbReference>
<dbReference type="PROSITE" id="PS00109">
    <property type="entry name" value="PROTEIN_KINASE_TYR"/>
    <property type="match status" value="1"/>
</dbReference>
<evidence type="ECO:0000259" key="17">
    <source>
        <dbReference type="PROSITE" id="PS50268"/>
    </source>
</evidence>
<dbReference type="KEGG" id="bbel:109476814"/>
<keyword evidence="9" id="KW-1015">Disulfide bond</keyword>
<feature type="domain" description="Ig-like" evidence="18">
    <location>
        <begin position="357"/>
        <end position="450"/>
    </location>
</feature>
<dbReference type="EC" id="2.7.10.1" evidence="2"/>
<dbReference type="GO" id="GO:0005886">
    <property type="term" value="C:plasma membrane"/>
    <property type="evidence" value="ECO:0007669"/>
    <property type="project" value="TreeGrafter"/>
</dbReference>
<comment type="subcellular location">
    <subcellularLocation>
        <location evidence="1">Membrane</location>
        <topology evidence="1">Single-pass type I membrane protein</topology>
    </subcellularLocation>
</comment>
<evidence type="ECO:0000256" key="3">
    <source>
        <dbReference type="ARBA" id="ARBA00022553"/>
    </source>
</evidence>
<gene>
    <name evidence="20" type="primary">LOC109476814</name>
</gene>
<dbReference type="GO" id="GO:0005524">
    <property type="term" value="F:ATP binding"/>
    <property type="evidence" value="ECO:0007669"/>
    <property type="project" value="UniProtKB-UniRule"/>
</dbReference>
<dbReference type="Gene3D" id="2.170.300.10">
    <property type="entry name" value="Tie2 ligand-binding domain superfamily"/>
    <property type="match status" value="2"/>
</dbReference>
<evidence type="ECO:0000256" key="14">
    <source>
        <dbReference type="PROSITE-ProRule" id="PRU10141"/>
    </source>
</evidence>
<evidence type="ECO:0000256" key="8">
    <source>
        <dbReference type="ARBA" id="ARBA00023137"/>
    </source>
</evidence>
<dbReference type="GO" id="GO:0043235">
    <property type="term" value="C:receptor complex"/>
    <property type="evidence" value="ECO:0007669"/>
    <property type="project" value="TreeGrafter"/>
</dbReference>
<organism evidence="19 20">
    <name type="scientific">Branchiostoma belcheri</name>
    <name type="common">Amphioxus</name>
    <dbReference type="NCBI Taxonomy" id="7741"/>
    <lineage>
        <taxon>Eukaryota</taxon>
        <taxon>Metazoa</taxon>
        <taxon>Chordata</taxon>
        <taxon>Cephalochordata</taxon>
        <taxon>Leptocardii</taxon>
        <taxon>Amphioxiformes</taxon>
        <taxon>Branchiostomatidae</taxon>
        <taxon>Branchiostoma</taxon>
    </lineage>
</organism>
<dbReference type="InterPro" id="IPR011009">
    <property type="entry name" value="Kinase-like_dom_sf"/>
</dbReference>
<dbReference type="Gene3D" id="1.10.510.10">
    <property type="entry name" value="Transferase(Phosphotransferase) domain 1"/>
    <property type="match status" value="1"/>
</dbReference>
<dbReference type="InterPro" id="IPR002126">
    <property type="entry name" value="Cadherin-like_dom"/>
</dbReference>
<dbReference type="GO" id="GO:0004714">
    <property type="term" value="F:transmembrane receptor protein tyrosine kinase activity"/>
    <property type="evidence" value="ECO:0007669"/>
    <property type="project" value="UniProtKB-EC"/>
</dbReference>
<dbReference type="Pfam" id="PF07714">
    <property type="entry name" value="PK_Tyr_Ser-Thr"/>
    <property type="match status" value="1"/>
</dbReference>
<dbReference type="RefSeq" id="XP_019633395.1">
    <property type="nucleotide sequence ID" value="XM_019777836.1"/>
</dbReference>
<comment type="catalytic activity">
    <reaction evidence="12">
        <text>L-tyrosyl-[protein] + ATP = O-phospho-L-tyrosyl-[protein] + ADP + H(+)</text>
        <dbReference type="Rhea" id="RHEA:10596"/>
        <dbReference type="Rhea" id="RHEA-COMP:10136"/>
        <dbReference type="Rhea" id="RHEA-COMP:20101"/>
        <dbReference type="ChEBI" id="CHEBI:15378"/>
        <dbReference type="ChEBI" id="CHEBI:30616"/>
        <dbReference type="ChEBI" id="CHEBI:46858"/>
        <dbReference type="ChEBI" id="CHEBI:61978"/>
        <dbReference type="ChEBI" id="CHEBI:456216"/>
        <dbReference type="EC" id="2.7.10.1"/>
    </reaction>
</comment>
<dbReference type="InterPro" id="IPR008266">
    <property type="entry name" value="Tyr_kinase_AS"/>
</dbReference>
<feature type="domain" description="Cadherin" evidence="17">
    <location>
        <begin position="27"/>
        <end position="137"/>
    </location>
</feature>
<reference evidence="20" key="1">
    <citation type="submission" date="2025-08" db="UniProtKB">
        <authorList>
            <consortium name="RefSeq"/>
        </authorList>
    </citation>
    <scope>IDENTIFICATION</scope>
    <source>
        <tissue evidence="20">Gonad</tissue>
    </source>
</reference>
<dbReference type="Pfam" id="PF00047">
    <property type="entry name" value="ig"/>
    <property type="match status" value="1"/>
</dbReference>
<dbReference type="GO" id="GO:0007156">
    <property type="term" value="P:homophilic cell adhesion via plasma membrane adhesion molecules"/>
    <property type="evidence" value="ECO:0007669"/>
    <property type="project" value="InterPro"/>
</dbReference>
<keyword evidence="3" id="KW-0597">Phosphoprotein</keyword>
<keyword evidence="15" id="KW-0732">Signal</keyword>
<feature type="signal peptide" evidence="15">
    <location>
        <begin position="1"/>
        <end position="22"/>
    </location>
</feature>
<dbReference type="InterPro" id="IPR000719">
    <property type="entry name" value="Prot_kinase_dom"/>
</dbReference>
<dbReference type="SMART" id="SM00219">
    <property type="entry name" value="TyrKc"/>
    <property type="match status" value="1"/>
</dbReference>
<dbReference type="SUPFAM" id="SSF48726">
    <property type="entry name" value="Immunoglobulin"/>
    <property type="match status" value="1"/>
</dbReference>
<evidence type="ECO:0000256" key="10">
    <source>
        <dbReference type="ARBA" id="ARBA00023170"/>
    </source>
</evidence>
<keyword evidence="19" id="KW-1185">Reference proteome</keyword>
<dbReference type="CDD" id="cd11304">
    <property type="entry name" value="Cadherin_repeat"/>
    <property type="match status" value="1"/>
</dbReference>
<dbReference type="PROSITE" id="PS50268">
    <property type="entry name" value="CADHERIN_2"/>
    <property type="match status" value="1"/>
</dbReference>
<dbReference type="FunFam" id="3.30.200.20:FF:000868">
    <property type="entry name" value="Uncharacterized protein"/>
    <property type="match status" value="1"/>
</dbReference>
<evidence type="ECO:0000313" key="20">
    <source>
        <dbReference type="RefSeq" id="XP_019633395.1"/>
    </source>
</evidence>
<dbReference type="GO" id="GO:0007169">
    <property type="term" value="P:cell surface receptor protein tyrosine kinase signaling pathway"/>
    <property type="evidence" value="ECO:0007669"/>
    <property type="project" value="TreeGrafter"/>
</dbReference>
<dbReference type="PANTHER" id="PTHR24416">
    <property type="entry name" value="TYROSINE-PROTEIN KINASE RECEPTOR"/>
    <property type="match status" value="1"/>
</dbReference>
<dbReference type="InterPro" id="IPR036179">
    <property type="entry name" value="Ig-like_dom_sf"/>
</dbReference>
<dbReference type="PROSITE" id="PS01186">
    <property type="entry name" value="EGF_2"/>
    <property type="match status" value="1"/>
</dbReference>
<evidence type="ECO:0000256" key="4">
    <source>
        <dbReference type="ARBA" id="ARBA00022692"/>
    </source>
</evidence>
<dbReference type="SUPFAM" id="SSF49313">
    <property type="entry name" value="Cadherin-like"/>
    <property type="match status" value="1"/>
</dbReference>
<dbReference type="Gene3D" id="2.60.40.60">
    <property type="entry name" value="Cadherins"/>
    <property type="match status" value="1"/>
</dbReference>
<evidence type="ECO:0000256" key="12">
    <source>
        <dbReference type="ARBA" id="ARBA00051243"/>
    </source>
</evidence>
<dbReference type="InterPro" id="IPR015919">
    <property type="entry name" value="Cadherin-like_sf"/>
</dbReference>
<keyword evidence="14" id="KW-0547">Nucleotide-binding</keyword>
<dbReference type="PROSITE" id="PS50011">
    <property type="entry name" value="PROTEIN_KINASE_DOM"/>
    <property type="match status" value="1"/>
</dbReference>
<keyword evidence="8" id="KW-0418">Kinase</keyword>
<keyword evidence="8" id="KW-0829">Tyrosine-protein kinase</keyword>
<evidence type="ECO:0000256" key="6">
    <source>
        <dbReference type="ARBA" id="ARBA00022989"/>
    </source>
</evidence>
<dbReference type="OrthoDB" id="346907at2759"/>
<dbReference type="PROSITE" id="PS00107">
    <property type="entry name" value="PROTEIN_KINASE_ATP"/>
    <property type="match status" value="1"/>
</dbReference>
<dbReference type="InterPro" id="IPR020635">
    <property type="entry name" value="Tyr_kinase_cat_dom"/>
</dbReference>
<evidence type="ECO:0000313" key="19">
    <source>
        <dbReference type="Proteomes" id="UP000515135"/>
    </source>
</evidence>
<feature type="domain" description="Protein kinase" evidence="16">
    <location>
        <begin position="559"/>
        <end position="840"/>
    </location>
</feature>
<dbReference type="InterPro" id="IPR017441">
    <property type="entry name" value="Protein_kinase_ATP_BS"/>
</dbReference>
<sequence length="851" mass="95621">MARCVSFMTLLALTSLFSALEAYENFVAFSKNVTLREDVPVGATVLHLTDFVNVSQNFNEEEENGTSWTVNVTTGDDFGQFGVDVVNLMLFVAASLDYELNPCYNLSLELTNPLGRSFHHVNLVVTVVDVPGYPPYYNKRCETPVLPDSGATEDYMVMSSSGGTFEVVLSNGSKLQYPDFLPPWRYEAVNATMYGDCSLRYCVVLAELASDAGIFLPALEVLHRGRIEFQCHGRQSKDKASFTMLDISLDGNLPPLAQSGQCKMVEGARYFMLIEVNEIWHTPSYWVQCDAVIRLVHLTVPVKTIHQFSITGCPEGRYGLYCDKRCVCKNRARCHGFNGACECRPGWRGRACDIRWPEVAIIATPGDLVTQYIGTNLTLTCLAPHIQVANMTWLYQARDDNPNTTTTVEDGTVQNSSITFQLITESTNGEYTCGVKAVNGEIFNSTFVLNATECPPNHFGEVCRQVCDCQYGGTCDRWEGCLCPPGRHGDRCEIVPKPNGNHVVVKLLATVLPSMALLCCIVITIRIRRDRHRSNNAGNTDEDLEMEPLSPWEIEKENIRFEHMIGEGEFGHVVRGRLRVPEGYEVLVAAKCIRPDRMTALAVRDFRREMDILARIHEDKDGHPNVVKFYGVVTKSDPQYIVVEYAANEELRRYLWSLREERKITGSLKLLERLGFASDVASGLSELARLKIVHRDIAARNVVITGKKEAKIADFGLARDVYVSSAYARTQQGGEEEELLPLKWMAVESLRDGVYTCESDVWSYGVLLWGIASFGEEPRYAGGPMHPDVCTLLELLRKGVRLQQPQNCPMAVYRIIRSCWIVDPLKRPSPEELLRKIELLRPPRHAHWSPR</sequence>
<dbReference type="SUPFAM" id="SSF56112">
    <property type="entry name" value="Protein kinase-like (PK-like)"/>
    <property type="match status" value="1"/>
</dbReference>
<keyword evidence="10" id="KW-0675">Receptor</keyword>
<dbReference type="FunFam" id="1.10.510.10:FF:000712">
    <property type="entry name" value="Uncharacterized protein"/>
    <property type="match status" value="1"/>
</dbReference>
<evidence type="ECO:0000256" key="2">
    <source>
        <dbReference type="ARBA" id="ARBA00011902"/>
    </source>
</evidence>
<dbReference type="SMART" id="SM00181">
    <property type="entry name" value="EGF"/>
    <property type="match status" value="2"/>
</dbReference>
<dbReference type="InterPro" id="IPR050122">
    <property type="entry name" value="RTK"/>
</dbReference>
<dbReference type="PRINTS" id="PR00109">
    <property type="entry name" value="TYRKINASE"/>
</dbReference>
<evidence type="ECO:0000259" key="16">
    <source>
        <dbReference type="PROSITE" id="PS50011"/>
    </source>
</evidence>
<dbReference type="InterPro" id="IPR000742">
    <property type="entry name" value="EGF"/>
</dbReference>
<feature type="chain" id="PRO_5027545304" description="receptor protein-tyrosine kinase" evidence="15">
    <location>
        <begin position="23"/>
        <end position="851"/>
    </location>
</feature>
<name>A0A6P4YVL5_BRABE</name>
<keyword evidence="8" id="KW-0808">Transferase</keyword>
<evidence type="ECO:0000256" key="1">
    <source>
        <dbReference type="ARBA" id="ARBA00004479"/>
    </source>
</evidence>
<keyword evidence="11" id="KW-0325">Glycoprotein</keyword>
<evidence type="ECO:0000256" key="13">
    <source>
        <dbReference type="PROSITE-ProRule" id="PRU00043"/>
    </source>
</evidence>
<dbReference type="Proteomes" id="UP000515135">
    <property type="component" value="Unplaced"/>
</dbReference>
<evidence type="ECO:0000256" key="15">
    <source>
        <dbReference type="SAM" id="SignalP"/>
    </source>
</evidence>
<keyword evidence="13" id="KW-0106">Calcium</keyword>
<protein>
    <recommendedName>
        <fullName evidence="2">receptor protein-tyrosine kinase</fullName>
        <ecNumber evidence="2">2.7.10.1</ecNumber>
    </recommendedName>
</protein>
<keyword evidence="7" id="KW-0472">Membrane</keyword>
<evidence type="ECO:0000256" key="5">
    <source>
        <dbReference type="ARBA" id="ARBA00022840"/>
    </source>
</evidence>
<dbReference type="GeneID" id="109476814"/>
<evidence type="ECO:0000256" key="9">
    <source>
        <dbReference type="ARBA" id="ARBA00023157"/>
    </source>
</evidence>
<evidence type="ECO:0000256" key="7">
    <source>
        <dbReference type="ARBA" id="ARBA00023136"/>
    </source>
</evidence>
<keyword evidence="5 14" id="KW-0067">ATP-binding</keyword>
<dbReference type="InterPro" id="IPR007110">
    <property type="entry name" value="Ig-like_dom"/>
</dbReference>
<keyword evidence="6" id="KW-1133">Transmembrane helix</keyword>
<dbReference type="PANTHER" id="PTHR24416:SF617">
    <property type="entry name" value="RET ONCOGENE, ISOFORM A"/>
    <property type="match status" value="1"/>
</dbReference>
<dbReference type="GO" id="GO:0005509">
    <property type="term" value="F:calcium ion binding"/>
    <property type="evidence" value="ECO:0007669"/>
    <property type="project" value="UniProtKB-UniRule"/>
</dbReference>
<evidence type="ECO:0000256" key="11">
    <source>
        <dbReference type="ARBA" id="ARBA00023180"/>
    </source>
</evidence>
<accession>A0A6P4YVL5</accession>
<dbReference type="CDD" id="cd00054">
    <property type="entry name" value="EGF_CA"/>
    <property type="match status" value="1"/>
</dbReference>
<dbReference type="InterPro" id="IPR001245">
    <property type="entry name" value="Ser-Thr/Tyr_kinase_cat_dom"/>
</dbReference>
<feature type="binding site" evidence="14">
    <location>
        <position position="591"/>
    </location>
    <ligand>
        <name>ATP</name>
        <dbReference type="ChEBI" id="CHEBI:30616"/>
    </ligand>
</feature>
<dbReference type="FunFam" id="2.60.40.10:FF:001720">
    <property type="entry name" value="Receptor protein-tyrosine kinase"/>
    <property type="match status" value="1"/>
</dbReference>
<dbReference type="AlphaFoldDB" id="A0A6P4YVL5"/>
<dbReference type="CDD" id="cd00192">
    <property type="entry name" value="PTKc"/>
    <property type="match status" value="1"/>
</dbReference>